<dbReference type="Proteomes" id="UP000284051">
    <property type="component" value="Unassembled WGS sequence"/>
</dbReference>
<reference evidence="2 8" key="2">
    <citation type="journal article" date="2019" name="Nat. Med.">
        <title>A library of human gut bacterial isolates paired with longitudinal multiomics data enables mechanistic microbiome research.</title>
        <authorList>
            <person name="Poyet M."/>
            <person name="Groussin M."/>
            <person name="Gibbons S.M."/>
            <person name="Avila-Pacheco J."/>
            <person name="Jiang X."/>
            <person name="Kearney S.M."/>
            <person name="Perrotta A.R."/>
            <person name="Berdy B."/>
            <person name="Zhao S."/>
            <person name="Lieberman T.D."/>
            <person name="Swanson P.K."/>
            <person name="Smith M."/>
            <person name="Roesemann S."/>
            <person name="Alexander J.E."/>
            <person name="Rich S.A."/>
            <person name="Livny J."/>
            <person name="Vlamakis H."/>
            <person name="Clish C."/>
            <person name="Bullock K."/>
            <person name="Deik A."/>
            <person name="Scott J."/>
            <person name="Pierce K.A."/>
            <person name="Xavier R.J."/>
            <person name="Alm E.J."/>
        </authorList>
    </citation>
    <scope>NUCLEOTIDE SEQUENCE [LARGE SCALE GENOMIC DNA]</scope>
    <source>
        <strain evidence="2 8">BIOML-A1</strain>
    </source>
</reference>
<evidence type="ECO:0000313" key="8">
    <source>
        <dbReference type="Proteomes" id="UP000478483"/>
    </source>
</evidence>
<dbReference type="Proteomes" id="UP000479531">
    <property type="component" value="Unassembled WGS sequence"/>
</dbReference>
<protein>
    <recommendedName>
        <fullName evidence="10">DUF4190 domain-containing protein</fullName>
    </recommendedName>
</protein>
<evidence type="ECO:0000256" key="1">
    <source>
        <dbReference type="SAM" id="Phobius"/>
    </source>
</evidence>
<dbReference type="Proteomes" id="UP000283513">
    <property type="component" value="Unassembled WGS sequence"/>
</dbReference>
<dbReference type="EMBL" id="WNAJ01000021">
    <property type="protein sequence ID" value="MTR86336.1"/>
    <property type="molecule type" value="Genomic_DNA"/>
</dbReference>
<keyword evidence="1" id="KW-1133">Transmembrane helix</keyword>
<evidence type="ECO:0000313" key="9">
    <source>
        <dbReference type="Proteomes" id="UP000479531"/>
    </source>
</evidence>
<proteinExistence type="predicted"/>
<keyword evidence="1" id="KW-0812">Transmembrane</keyword>
<name>A0A1Q6S8L8_9FIRM</name>
<keyword evidence="1" id="KW-0472">Membrane</keyword>
<evidence type="ECO:0000313" key="6">
    <source>
        <dbReference type="Proteomes" id="UP000283513"/>
    </source>
</evidence>
<sequence length="133" mass="14911">MIHYPHHIIYFQKGLFMDHQFYRPMPDRHSKHMENLSLIMGIIALSTFCLVYPALICGALGIVFALLSRGGETTFSGRAKLGLTLSSVALGIIVLLLIYSVVFANVYYGGIENMMRESCTSLGIDYNMLFPQN</sequence>
<gene>
    <name evidence="5" type="ORF">DW264_15420</name>
    <name evidence="4" type="ORF">DW856_05015</name>
    <name evidence="3" type="ORF">GCK47_13820</name>
    <name evidence="2" type="ORF">GMD50_15105</name>
</gene>
<comment type="caution">
    <text evidence="4">The sequence shown here is derived from an EMBL/GenBank/DDBJ whole genome shotgun (WGS) entry which is preliminary data.</text>
</comment>
<dbReference type="Proteomes" id="UP000478483">
    <property type="component" value="Unassembled WGS sequence"/>
</dbReference>
<dbReference type="EMBL" id="QSHO01000003">
    <property type="protein sequence ID" value="RHC19250.1"/>
    <property type="molecule type" value="Genomic_DNA"/>
</dbReference>
<evidence type="ECO:0008006" key="10">
    <source>
        <dbReference type="Google" id="ProtNLM"/>
    </source>
</evidence>
<organism evidence="4 6">
    <name type="scientific">Roseburia intestinalis</name>
    <dbReference type="NCBI Taxonomy" id="166486"/>
    <lineage>
        <taxon>Bacteria</taxon>
        <taxon>Bacillati</taxon>
        <taxon>Bacillota</taxon>
        <taxon>Clostridia</taxon>
        <taxon>Lachnospirales</taxon>
        <taxon>Lachnospiraceae</taxon>
        <taxon>Roseburia</taxon>
    </lineage>
</organism>
<dbReference type="EMBL" id="QRID01000019">
    <property type="protein sequence ID" value="RHG26077.1"/>
    <property type="molecule type" value="Genomic_DNA"/>
</dbReference>
<accession>A0A1Q6S8L8</accession>
<feature type="transmembrane region" description="Helical" evidence="1">
    <location>
        <begin position="38"/>
        <end position="67"/>
    </location>
</feature>
<dbReference type="AlphaFoldDB" id="A0A1Q6S8L8"/>
<evidence type="ECO:0000313" key="7">
    <source>
        <dbReference type="Proteomes" id="UP000284051"/>
    </source>
</evidence>
<evidence type="ECO:0000313" key="2">
    <source>
        <dbReference type="EMBL" id="MTR86336.1"/>
    </source>
</evidence>
<evidence type="ECO:0000313" key="5">
    <source>
        <dbReference type="EMBL" id="RHG26077.1"/>
    </source>
</evidence>
<evidence type="ECO:0000313" key="3">
    <source>
        <dbReference type="EMBL" id="MVQ46750.1"/>
    </source>
</evidence>
<reference evidence="3 9" key="3">
    <citation type="submission" date="2019-10" db="EMBL/GenBank/DDBJ databases">
        <title>Roseburia spp. ameliorate alcoholic fatty liver via restoration of gut barrier function.</title>
        <authorList>
            <person name="Seo B."/>
            <person name="Ko G."/>
        </authorList>
    </citation>
    <scope>NUCLEOTIDE SEQUENCE [LARGE SCALE GENOMIC DNA]</scope>
    <source>
        <strain evidence="3 9">SNUG30017</strain>
    </source>
</reference>
<dbReference type="OrthoDB" id="2060307at2"/>
<evidence type="ECO:0000313" key="4">
    <source>
        <dbReference type="EMBL" id="RHC19250.1"/>
    </source>
</evidence>
<dbReference type="EMBL" id="WGGT01000018">
    <property type="protein sequence ID" value="MVQ46750.1"/>
    <property type="molecule type" value="Genomic_DNA"/>
</dbReference>
<feature type="transmembrane region" description="Helical" evidence="1">
    <location>
        <begin position="87"/>
        <end position="108"/>
    </location>
</feature>
<reference evidence="6 7" key="1">
    <citation type="submission" date="2018-08" db="EMBL/GenBank/DDBJ databases">
        <title>A genome reference for cultivated species of the human gut microbiota.</title>
        <authorList>
            <person name="Zou Y."/>
            <person name="Xue W."/>
            <person name="Luo G."/>
        </authorList>
    </citation>
    <scope>NUCLEOTIDE SEQUENCE [LARGE SCALE GENOMIC DNA]</scope>
    <source>
        <strain evidence="5 7">AM22-21LB</strain>
        <strain evidence="4 6">AM37-1AC</strain>
    </source>
</reference>